<dbReference type="Gene3D" id="1.10.150.240">
    <property type="entry name" value="Putative phosphatase, domain 2"/>
    <property type="match status" value="1"/>
</dbReference>
<evidence type="ECO:0000313" key="2">
    <source>
        <dbReference type="Proteomes" id="UP001197974"/>
    </source>
</evidence>
<keyword evidence="1" id="KW-0378">Hydrolase</keyword>
<dbReference type="InterPro" id="IPR023214">
    <property type="entry name" value="HAD_sf"/>
</dbReference>
<organism evidence="1 2">
    <name type="scientific">Bacillus carboniphilus</name>
    <dbReference type="NCBI Taxonomy" id="86663"/>
    <lineage>
        <taxon>Bacteria</taxon>
        <taxon>Bacillati</taxon>
        <taxon>Bacillota</taxon>
        <taxon>Bacilli</taxon>
        <taxon>Bacillales</taxon>
        <taxon>Bacillaceae</taxon>
        <taxon>Bacillus</taxon>
    </lineage>
</organism>
<accession>A0ABY9JS11</accession>
<dbReference type="InterPro" id="IPR041492">
    <property type="entry name" value="HAD_2"/>
</dbReference>
<dbReference type="Proteomes" id="UP001197974">
    <property type="component" value="Chromosome"/>
</dbReference>
<dbReference type="RefSeq" id="WP_226540590.1">
    <property type="nucleotide sequence ID" value="NZ_CP129013.1"/>
</dbReference>
<protein>
    <submittedName>
        <fullName evidence="1">HAD family hydrolase</fullName>
    </submittedName>
</protein>
<dbReference type="SUPFAM" id="SSF56784">
    <property type="entry name" value="HAD-like"/>
    <property type="match status" value="1"/>
</dbReference>
<dbReference type="SFLD" id="SFLDG01135">
    <property type="entry name" value="C1.5.6:_HAD__Beta-PGM__Phospha"/>
    <property type="match status" value="1"/>
</dbReference>
<keyword evidence="2" id="KW-1185">Reference proteome</keyword>
<evidence type="ECO:0000313" key="1">
    <source>
        <dbReference type="EMBL" id="WLR42132.1"/>
    </source>
</evidence>
<name>A0ABY9JS11_9BACI</name>
<dbReference type="InterPro" id="IPR006439">
    <property type="entry name" value="HAD-SF_hydro_IA"/>
</dbReference>
<dbReference type="PANTHER" id="PTHR18901:SF38">
    <property type="entry name" value="PSEUDOURIDINE-5'-PHOSPHATASE"/>
    <property type="match status" value="1"/>
</dbReference>
<dbReference type="CDD" id="cd16423">
    <property type="entry name" value="HAD_BPGM-like"/>
    <property type="match status" value="1"/>
</dbReference>
<dbReference type="PRINTS" id="PR00413">
    <property type="entry name" value="HADHALOGNASE"/>
</dbReference>
<dbReference type="InterPro" id="IPR023198">
    <property type="entry name" value="PGP-like_dom2"/>
</dbReference>
<reference evidence="1 2" key="1">
    <citation type="submission" date="2023-06" db="EMBL/GenBank/DDBJ databases">
        <title>Five Gram-positive bacteria isolated from mangrove sediments in Shenzhen, Guangdong, China.</title>
        <authorList>
            <person name="Yu S."/>
            <person name="Zheng W."/>
            <person name="Huang Y."/>
        </authorList>
    </citation>
    <scope>NUCLEOTIDE SEQUENCE [LARGE SCALE GENOMIC DNA]</scope>
    <source>
        <strain evidence="1 2">SaN35-3</strain>
    </source>
</reference>
<dbReference type="NCBIfam" id="TIGR01509">
    <property type="entry name" value="HAD-SF-IA-v3"/>
    <property type="match status" value="1"/>
</dbReference>
<dbReference type="EMBL" id="CP129013">
    <property type="protein sequence ID" value="WLR42132.1"/>
    <property type="molecule type" value="Genomic_DNA"/>
</dbReference>
<proteinExistence type="predicted"/>
<dbReference type="Gene3D" id="3.40.50.1000">
    <property type="entry name" value="HAD superfamily/HAD-like"/>
    <property type="match status" value="1"/>
</dbReference>
<gene>
    <name evidence="1" type="ORF">LC087_15405</name>
</gene>
<dbReference type="Pfam" id="PF13419">
    <property type="entry name" value="HAD_2"/>
    <property type="match status" value="1"/>
</dbReference>
<dbReference type="GO" id="GO:0016787">
    <property type="term" value="F:hydrolase activity"/>
    <property type="evidence" value="ECO:0007669"/>
    <property type="project" value="UniProtKB-KW"/>
</dbReference>
<sequence length="215" mass="24558">MKAVIFDFDGLIVDTESLWYEVFYQVMKEYGMDLSIEEFSQCIGSHDGVLYDFLDTKCGYLLDRTEVKMKTDQLYQEKINQLMLREGVEEYLREANDLGLKIALASSSSKIWVESFLDKFNIRSYFSVIFTRDDVKVVKPDPELYIKATAALELSPSEIIVFEDSLNGLKAAKEAGLTCVVVPNPITKTLAFEGHFMKLQSMTEIRLGELLDKVK</sequence>
<dbReference type="InterPro" id="IPR036412">
    <property type="entry name" value="HAD-like_sf"/>
</dbReference>
<dbReference type="SFLD" id="SFLDG01129">
    <property type="entry name" value="C1.5:_HAD__Beta-PGM__Phosphata"/>
    <property type="match status" value="1"/>
</dbReference>
<dbReference type="SFLD" id="SFLDS00003">
    <property type="entry name" value="Haloacid_Dehalogenase"/>
    <property type="match status" value="1"/>
</dbReference>
<dbReference type="PANTHER" id="PTHR18901">
    <property type="entry name" value="2-DEOXYGLUCOSE-6-PHOSPHATE PHOSPHATASE 2"/>
    <property type="match status" value="1"/>
</dbReference>